<evidence type="ECO:0000256" key="6">
    <source>
        <dbReference type="PROSITE-ProRule" id="PRU00182"/>
    </source>
</evidence>
<evidence type="ECO:0000313" key="10">
    <source>
        <dbReference type="Proteomes" id="UP000236311"/>
    </source>
</evidence>
<sequence>MTCGNGCIQNEKTEYRQMNEFRFEIGEEMEDERIDKCLVMLIDSLSRSFIQKLIREEAVKVNGVSVKGSYRVKSEDSIEFFLPDAVKPDIAPEKIPLDILYEDRDIIVVNKPKGMVVHPAAGHYSGTLVNALMYHCGDELSGINGSMRPGIVHRIDKDTTGSVIVCKNDTAHNCIAAQLKEHTITRRYHAICHGVLKDNAGTIDRPIGRHPSDRKKMAVNEKNGKSAVTHYRVLRRFERFTYIECVLETGRTHQIRVHMASIGHPLLGDEVYAGLKSGFRLQGQTLHAKTLGFRHPATGDYVEVDAPLPAYFEHLLGIL</sequence>
<evidence type="ECO:0000256" key="5">
    <source>
        <dbReference type="PIRSR" id="PIRSR606225-1"/>
    </source>
</evidence>
<dbReference type="InterPro" id="IPR036986">
    <property type="entry name" value="S4_RNA-bd_sf"/>
</dbReference>
<dbReference type="Pfam" id="PF00849">
    <property type="entry name" value="PseudoU_synth_2"/>
    <property type="match status" value="1"/>
</dbReference>
<dbReference type="GO" id="GO:0120159">
    <property type="term" value="F:rRNA pseudouridine synthase activity"/>
    <property type="evidence" value="ECO:0007669"/>
    <property type="project" value="UniProtKB-ARBA"/>
</dbReference>
<dbReference type="SMART" id="SM00363">
    <property type="entry name" value="S4"/>
    <property type="match status" value="1"/>
</dbReference>
<dbReference type="CDD" id="cd00165">
    <property type="entry name" value="S4"/>
    <property type="match status" value="1"/>
</dbReference>
<keyword evidence="4 7" id="KW-0413">Isomerase</keyword>
<reference evidence="9 10" key="1">
    <citation type="submission" date="2018-01" db="EMBL/GenBank/DDBJ databases">
        <authorList>
            <person name="Gaut B.S."/>
            <person name="Morton B.R."/>
            <person name="Clegg M.T."/>
            <person name="Duvall M.R."/>
        </authorList>
    </citation>
    <scope>NUCLEOTIDE SEQUENCE [LARGE SCALE GENOMIC DNA]</scope>
    <source>
        <strain evidence="9">GP69</strain>
    </source>
</reference>
<dbReference type="AlphaFoldDB" id="A0A2K4ZJH4"/>
<dbReference type="SUPFAM" id="SSF55174">
    <property type="entry name" value="Alpha-L RNA-binding motif"/>
    <property type="match status" value="1"/>
</dbReference>
<accession>A0A2K4ZJH4</accession>
<dbReference type="NCBIfam" id="TIGR00005">
    <property type="entry name" value="rluA_subfam"/>
    <property type="match status" value="1"/>
</dbReference>
<dbReference type="PANTHER" id="PTHR21600">
    <property type="entry name" value="MITOCHONDRIAL RNA PSEUDOURIDINE SYNTHASE"/>
    <property type="match status" value="1"/>
</dbReference>
<dbReference type="PROSITE" id="PS50889">
    <property type="entry name" value="S4"/>
    <property type="match status" value="1"/>
</dbReference>
<dbReference type="InterPro" id="IPR020103">
    <property type="entry name" value="PsdUridine_synth_cat_dom_sf"/>
</dbReference>
<comment type="catalytic activity">
    <reaction evidence="1 7">
        <text>a uridine in RNA = a pseudouridine in RNA</text>
        <dbReference type="Rhea" id="RHEA:48348"/>
        <dbReference type="Rhea" id="RHEA-COMP:12068"/>
        <dbReference type="Rhea" id="RHEA-COMP:12069"/>
        <dbReference type="ChEBI" id="CHEBI:65314"/>
        <dbReference type="ChEBI" id="CHEBI:65315"/>
    </reaction>
</comment>
<organism evidence="9 10">
    <name type="scientific">Acetatifactor muris</name>
    <dbReference type="NCBI Taxonomy" id="879566"/>
    <lineage>
        <taxon>Bacteria</taxon>
        <taxon>Bacillati</taxon>
        <taxon>Bacillota</taxon>
        <taxon>Clostridia</taxon>
        <taxon>Lachnospirales</taxon>
        <taxon>Lachnospiraceae</taxon>
        <taxon>Acetatifactor</taxon>
    </lineage>
</organism>
<evidence type="ECO:0000256" key="1">
    <source>
        <dbReference type="ARBA" id="ARBA00000073"/>
    </source>
</evidence>
<dbReference type="SUPFAM" id="SSF55120">
    <property type="entry name" value="Pseudouridine synthase"/>
    <property type="match status" value="1"/>
</dbReference>
<evidence type="ECO:0000256" key="2">
    <source>
        <dbReference type="ARBA" id="ARBA00010876"/>
    </source>
</evidence>
<keyword evidence="3 6" id="KW-0694">RNA-binding</keyword>
<protein>
    <recommendedName>
        <fullName evidence="7">Pseudouridine synthase</fullName>
        <ecNumber evidence="7">5.4.99.-</ecNumber>
    </recommendedName>
</protein>
<proteinExistence type="inferred from homology"/>
<gene>
    <name evidence="9" type="primary">rluD_2</name>
    <name evidence="9" type="ORF">AMURIS_03365</name>
</gene>
<evidence type="ECO:0000313" key="9">
    <source>
        <dbReference type="EMBL" id="SOY30634.1"/>
    </source>
</evidence>
<dbReference type="EMBL" id="OFSM01000018">
    <property type="protein sequence ID" value="SOY30634.1"/>
    <property type="molecule type" value="Genomic_DNA"/>
</dbReference>
<dbReference type="GO" id="GO:0000455">
    <property type="term" value="P:enzyme-directed rRNA pseudouridine synthesis"/>
    <property type="evidence" value="ECO:0007669"/>
    <property type="project" value="UniProtKB-ARBA"/>
</dbReference>
<dbReference type="InterPro" id="IPR050188">
    <property type="entry name" value="RluA_PseudoU_synthase"/>
</dbReference>
<comment type="function">
    <text evidence="7">Responsible for synthesis of pseudouridine from uracil.</text>
</comment>
<dbReference type="EC" id="5.4.99.-" evidence="7"/>
<dbReference type="InterPro" id="IPR006225">
    <property type="entry name" value="PsdUridine_synth_RluC/D"/>
</dbReference>
<dbReference type="CDD" id="cd02869">
    <property type="entry name" value="PseudoU_synth_RluA_like"/>
    <property type="match status" value="1"/>
</dbReference>
<evidence type="ECO:0000256" key="4">
    <source>
        <dbReference type="ARBA" id="ARBA00023235"/>
    </source>
</evidence>
<dbReference type="InterPro" id="IPR002942">
    <property type="entry name" value="S4_RNA-bd"/>
</dbReference>
<evidence type="ECO:0000256" key="7">
    <source>
        <dbReference type="RuleBase" id="RU362028"/>
    </source>
</evidence>
<keyword evidence="10" id="KW-1185">Reference proteome</keyword>
<name>A0A2K4ZJH4_9FIRM</name>
<evidence type="ECO:0000256" key="3">
    <source>
        <dbReference type="ARBA" id="ARBA00022884"/>
    </source>
</evidence>
<dbReference type="PANTHER" id="PTHR21600:SF44">
    <property type="entry name" value="RIBOSOMAL LARGE SUBUNIT PSEUDOURIDINE SYNTHASE D"/>
    <property type="match status" value="1"/>
</dbReference>
<dbReference type="Gene3D" id="3.30.2350.10">
    <property type="entry name" value="Pseudouridine synthase"/>
    <property type="match status" value="1"/>
</dbReference>
<dbReference type="Pfam" id="PF01479">
    <property type="entry name" value="S4"/>
    <property type="match status" value="1"/>
</dbReference>
<dbReference type="Proteomes" id="UP000236311">
    <property type="component" value="Unassembled WGS sequence"/>
</dbReference>
<feature type="active site" evidence="5">
    <location>
        <position position="156"/>
    </location>
</feature>
<dbReference type="GO" id="GO:0003723">
    <property type="term" value="F:RNA binding"/>
    <property type="evidence" value="ECO:0007669"/>
    <property type="project" value="UniProtKB-KW"/>
</dbReference>
<dbReference type="FunFam" id="3.30.2350.10:FF:000006">
    <property type="entry name" value="Pseudouridine synthase"/>
    <property type="match status" value="1"/>
</dbReference>
<feature type="domain" description="RNA-binding S4" evidence="8">
    <location>
        <begin position="32"/>
        <end position="96"/>
    </location>
</feature>
<evidence type="ECO:0000259" key="8">
    <source>
        <dbReference type="SMART" id="SM00363"/>
    </source>
</evidence>
<dbReference type="InterPro" id="IPR006145">
    <property type="entry name" value="PsdUridine_synth_RsuA/RluA"/>
</dbReference>
<dbReference type="Gene3D" id="3.10.290.10">
    <property type="entry name" value="RNA-binding S4 domain"/>
    <property type="match status" value="1"/>
</dbReference>
<comment type="similarity">
    <text evidence="2 7">Belongs to the pseudouridine synthase RluA family.</text>
</comment>